<keyword evidence="2" id="KW-1185">Reference proteome</keyword>
<reference evidence="2" key="1">
    <citation type="journal article" date="2023" name="Hortic. Res.">
        <title>A chromosome-level phased genome enabling allele-level studies in sweet orange: a case study on citrus Huanglongbing tolerance.</title>
        <authorList>
            <person name="Wu B."/>
            <person name="Yu Q."/>
            <person name="Deng Z."/>
            <person name="Duan Y."/>
            <person name="Luo F."/>
            <person name="Gmitter F. Jr."/>
        </authorList>
    </citation>
    <scope>NUCLEOTIDE SEQUENCE [LARGE SCALE GENOMIC DNA]</scope>
    <source>
        <strain evidence="2">cv. Valencia</strain>
    </source>
</reference>
<sequence>MKACGSLKSLPIARKIHAQLISTCLISSIFLQLIDDDYRVFCDIGPRYLFTYNTMINGGVRCLCVGNIKMALHLHGLVKKFYFVSDESIAKSSIDMHVKCGAVDYAESAFLRMLNPSLFCWKFGIIRLLIMFQKMPERDLVSWNTMISILTRHGFGFETLCTFIELWNHGFGLSSMLYATAFSARASVYDLEWGPHLHSRVVHMEPSLDVFVGSGLIDMYLKCGCNGIESSIQIGKALVTMYAEGGSTQKADLAFELMSRRNMISWMVLISAFSQAGVLEKPRFFFLLIKCISEFVSLLSGCSHSGPVTKGKHYFTAMAKFTYTCYFVCMVDLLGLSGLLGEAKKLIDEMPSKPTCVIWGALLGACCSHYNTKLAELVMRNLLQLDVKELETRKNHGCRWIEVDDRVNVFTMDDVNHHRNAEIYGLQKISEKIENIGNCGEAV</sequence>
<protein>
    <submittedName>
        <fullName evidence="1">DYW deaminase domain-containing protein</fullName>
    </submittedName>
</protein>
<dbReference type="EMBL" id="CM039174">
    <property type="protein sequence ID" value="KAH9759724.1"/>
    <property type="molecule type" value="Genomic_DNA"/>
</dbReference>
<gene>
    <name evidence="1" type="ORF">KPL71_017049</name>
</gene>
<comment type="caution">
    <text evidence="1">The sequence shown here is derived from an EMBL/GenBank/DDBJ whole genome shotgun (WGS) entry which is preliminary data.</text>
</comment>
<evidence type="ECO:0000313" key="2">
    <source>
        <dbReference type="Proteomes" id="UP000829398"/>
    </source>
</evidence>
<dbReference type="Proteomes" id="UP000829398">
    <property type="component" value="Chromosome 5"/>
</dbReference>
<organism evidence="1 2">
    <name type="scientific">Citrus sinensis</name>
    <name type="common">Sweet orange</name>
    <name type="synonym">Citrus aurantium var. sinensis</name>
    <dbReference type="NCBI Taxonomy" id="2711"/>
    <lineage>
        <taxon>Eukaryota</taxon>
        <taxon>Viridiplantae</taxon>
        <taxon>Streptophyta</taxon>
        <taxon>Embryophyta</taxon>
        <taxon>Tracheophyta</taxon>
        <taxon>Spermatophyta</taxon>
        <taxon>Magnoliopsida</taxon>
        <taxon>eudicotyledons</taxon>
        <taxon>Gunneridae</taxon>
        <taxon>Pentapetalae</taxon>
        <taxon>rosids</taxon>
        <taxon>malvids</taxon>
        <taxon>Sapindales</taxon>
        <taxon>Rutaceae</taxon>
        <taxon>Aurantioideae</taxon>
        <taxon>Citrus</taxon>
    </lineage>
</organism>
<name>A0ACB8KZL3_CITSI</name>
<accession>A0ACB8KZL3</accession>
<proteinExistence type="predicted"/>
<evidence type="ECO:0000313" key="1">
    <source>
        <dbReference type="EMBL" id="KAH9759724.1"/>
    </source>
</evidence>